<evidence type="ECO:0000256" key="3">
    <source>
        <dbReference type="ARBA" id="ARBA00022538"/>
    </source>
</evidence>
<dbReference type="InterPro" id="IPR038770">
    <property type="entry name" value="Na+/solute_symporter_sf"/>
</dbReference>
<dbReference type="GO" id="GO:0015297">
    <property type="term" value="F:antiporter activity"/>
    <property type="evidence" value="ECO:0007669"/>
    <property type="project" value="InterPro"/>
</dbReference>
<protein>
    <submittedName>
        <fullName evidence="14">Uncharacterized protein</fullName>
    </submittedName>
</protein>
<name>A0A2G5D1R2_AQUCA</name>
<feature type="transmembrane region" description="Helical" evidence="10">
    <location>
        <begin position="51"/>
        <end position="73"/>
    </location>
</feature>
<dbReference type="Gene3D" id="1.20.1530.20">
    <property type="match status" value="1"/>
</dbReference>
<feature type="transmembrane region" description="Helical" evidence="10">
    <location>
        <begin position="267"/>
        <end position="287"/>
    </location>
</feature>
<accession>A0A2G5D1R2</accession>
<keyword evidence="15" id="KW-1185">Reference proteome</keyword>
<evidence type="ECO:0000256" key="9">
    <source>
        <dbReference type="ARBA" id="ARBA00038341"/>
    </source>
</evidence>
<keyword evidence="6 10" id="KW-1133">Transmembrane helix</keyword>
<feature type="transmembrane region" description="Helical" evidence="10">
    <location>
        <begin position="189"/>
        <end position="219"/>
    </location>
</feature>
<dbReference type="EMBL" id="KZ305047">
    <property type="protein sequence ID" value="PIA37455.1"/>
    <property type="molecule type" value="Genomic_DNA"/>
</dbReference>
<dbReference type="InterPro" id="IPR057290">
    <property type="entry name" value="CHX17_C"/>
</dbReference>
<evidence type="ECO:0000256" key="2">
    <source>
        <dbReference type="ARBA" id="ARBA00022448"/>
    </source>
</evidence>
<evidence type="ECO:0000259" key="13">
    <source>
        <dbReference type="Pfam" id="PF23259"/>
    </source>
</evidence>
<evidence type="ECO:0000256" key="7">
    <source>
        <dbReference type="ARBA" id="ARBA00023065"/>
    </source>
</evidence>
<dbReference type="Pfam" id="PF23259">
    <property type="entry name" value="CHX17_C"/>
    <property type="match status" value="1"/>
</dbReference>
<evidence type="ECO:0000256" key="6">
    <source>
        <dbReference type="ARBA" id="ARBA00022989"/>
    </source>
</evidence>
<reference evidence="14 15" key="1">
    <citation type="submission" date="2017-09" db="EMBL/GenBank/DDBJ databases">
        <title>WGS assembly of Aquilegia coerulea Goldsmith.</title>
        <authorList>
            <person name="Hodges S."/>
            <person name="Kramer E."/>
            <person name="Nordborg M."/>
            <person name="Tomkins J."/>
            <person name="Borevitz J."/>
            <person name="Derieg N."/>
            <person name="Yan J."/>
            <person name="Mihaltcheva S."/>
            <person name="Hayes R.D."/>
            <person name="Rokhsar D."/>
        </authorList>
    </citation>
    <scope>NUCLEOTIDE SEQUENCE [LARGE SCALE GENOMIC DNA]</scope>
    <source>
        <strain evidence="15">cv. Goldsmith</strain>
    </source>
</reference>
<dbReference type="GO" id="GO:1902600">
    <property type="term" value="P:proton transmembrane transport"/>
    <property type="evidence" value="ECO:0007669"/>
    <property type="project" value="InterPro"/>
</dbReference>
<evidence type="ECO:0000256" key="10">
    <source>
        <dbReference type="SAM" id="Phobius"/>
    </source>
</evidence>
<dbReference type="InterPro" id="IPR006153">
    <property type="entry name" value="Cation/H_exchanger_TM"/>
</dbReference>
<dbReference type="GO" id="GO:0016020">
    <property type="term" value="C:membrane"/>
    <property type="evidence" value="ECO:0007669"/>
    <property type="project" value="UniProtKB-SubCell"/>
</dbReference>
<dbReference type="OrthoDB" id="1868135at2759"/>
<evidence type="ECO:0000256" key="8">
    <source>
        <dbReference type="ARBA" id="ARBA00023136"/>
    </source>
</evidence>
<dbReference type="Proteomes" id="UP000230069">
    <property type="component" value="Unassembled WGS sequence"/>
</dbReference>
<feature type="transmembrane region" description="Helical" evidence="10">
    <location>
        <begin position="85"/>
        <end position="107"/>
    </location>
</feature>
<dbReference type="InParanoid" id="A0A2G5D1R2"/>
<dbReference type="PANTHER" id="PTHR32468:SF35">
    <property type="entry name" value="CATION_H+ EXCHANGER DOMAIN-CONTAINING PROTEIN"/>
    <property type="match status" value="1"/>
</dbReference>
<comment type="similarity">
    <text evidence="9">Belongs to the monovalent cation:proton antiporter 2 (CPA2) transporter (TC 2.A.37) family. CHX (TC 2.A.37.4) subfamily.</text>
</comment>
<dbReference type="GO" id="GO:0006813">
    <property type="term" value="P:potassium ion transport"/>
    <property type="evidence" value="ECO:0007669"/>
    <property type="project" value="UniProtKB-KW"/>
</dbReference>
<evidence type="ECO:0000313" key="14">
    <source>
        <dbReference type="EMBL" id="PIA37455.1"/>
    </source>
</evidence>
<dbReference type="GO" id="GO:0006885">
    <property type="term" value="P:regulation of pH"/>
    <property type="evidence" value="ECO:0007669"/>
    <property type="project" value="TreeGrafter"/>
</dbReference>
<evidence type="ECO:0000259" key="12">
    <source>
        <dbReference type="Pfam" id="PF23256"/>
    </source>
</evidence>
<keyword evidence="2" id="KW-0813">Transport</keyword>
<sequence>MGHNETFSNNIFPRSSHNTLETIASFGVMFFLFQTGVKTDTGLVKQHGHKSIVIGVFVFFFPLVIAVSLALVLRHLVEMDKSLAGALPMIAGSLSFTGFPVISCHLTELKMINTELGRLAISSSLITDLFGISMTAVSLALQQSQSDPLDAILGIASTIAMVAFIVWVIRPMAISMIKHTPLGESVKELHIFSIFIAILVVGFVSESIGQHFILGPLVLGLALPDGPPLGAELVEKLEAFVSYVLFPTYLAVSGLKTNVYTIKLRSIWIMATIVIFAFLVKVVAAMLPCLYCDMPWREAFVLGLTMNTKGIVELLLYNVWKNSNVSTSSSTNIYLIDRSIRYASVLVMLTAFISPLMRILYDPSKRFVSSKKNSIQHAKHCAELRILVCVHKQEHVPSIINILDISHPTIETPIAVVLLQLVELLGRAAPILVAHQPNHTYMCGNTRTQNIVNAFKIYEMQTQGLTCVQPFTAIAHFATMHDDICNLAIDKRVNFVITPFHKELGNGKVISENRSMRKMNCNILEKAPCSVGIFINRNILSGSLSIIKSRACYRVAVLFMGGNDDGETLAYGARMAEHPQVNLTVIRFLQFGCDNARERKFDNDVIDEFKRNTAHNKRIEYREELVRDGEGLATVIKDFGRRFDLIMVGKHHKRDSRLLSGLNEWNECPELGIVGDMLASPDFKGMCSVLVVQQARVRPNLKNRSSREFPIENSVAVV</sequence>
<keyword evidence="3" id="KW-0633">Potassium transport</keyword>
<evidence type="ECO:0000256" key="1">
    <source>
        <dbReference type="ARBA" id="ARBA00004141"/>
    </source>
</evidence>
<feature type="domain" description="Cation/H(+) antiporter central" evidence="12">
    <location>
        <begin position="420"/>
        <end position="539"/>
    </location>
</feature>
<feature type="transmembrane region" description="Helical" evidence="10">
    <location>
        <begin position="239"/>
        <end position="255"/>
    </location>
</feature>
<keyword evidence="4 10" id="KW-0812">Transmembrane</keyword>
<dbReference type="InterPro" id="IPR057291">
    <property type="entry name" value="CHX17_2nd"/>
</dbReference>
<dbReference type="GO" id="GO:0012505">
    <property type="term" value="C:endomembrane system"/>
    <property type="evidence" value="ECO:0007669"/>
    <property type="project" value="TreeGrafter"/>
</dbReference>
<keyword evidence="7" id="KW-0406">Ion transport</keyword>
<evidence type="ECO:0000256" key="4">
    <source>
        <dbReference type="ARBA" id="ARBA00022692"/>
    </source>
</evidence>
<dbReference type="PANTHER" id="PTHR32468">
    <property type="entry name" value="CATION/H + ANTIPORTER"/>
    <property type="match status" value="1"/>
</dbReference>
<dbReference type="Pfam" id="PF00999">
    <property type="entry name" value="Na_H_Exchanger"/>
    <property type="match status" value="1"/>
</dbReference>
<evidence type="ECO:0000313" key="15">
    <source>
        <dbReference type="Proteomes" id="UP000230069"/>
    </source>
</evidence>
<organism evidence="14 15">
    <name type="scientific">Aquilegia coerulea</name>
    <name type="common">Rocky mountain columbine</name>
    <dbReference type="NCBI Taxonomy" id="218851"/>
    <lineage>
        <taxon>Eukaryota</taxon>
        <taxon>Viridiplantae</taxon>
        <taxon>Streptophyta</taxon>
        <taxon>Embryophyta</taxon>
        <taxon>Tracheophyta</taxon>
        <taxon>Spermatophyta</taxon>
        <taxon>Magnoliopsida</taxon>
        <taxon>Ranunculales</taxon>
        <taxon>Ranunculaceae</taxon>
        <taxon>Thalictroideae</taxon>
        <taxon>Aquilegia</taxon>
    </lineage>
</organism>
<dbReference type="Pfam" id="PF23256">
    <property type="entry name" value="CHX17_2nd"/>
    <property type="match status" value="1"/>
</dbReference>
<dbReference type="InterPro" id="IPR050794">
    <property type="entry name" value="CPA2_transporter"/>
</dbReference>
<feature type="transmembrane region" description="Helical" evidence="10">
    <location>
        <begin position="299"/>
        <end position="320"/>
    </location>
</feature>
<comment type="subcellular location">
    <subcellularLocation>
        <location evidence="1">Membrane</location>
        <topology evidence="1">Multi-pass membrane protein</topology>
    </subcellularLocation>
</comment>
<evidence type="ECO:0000259" key="11">
    <source>
        <dbReference type="Pfam" id="PF00999"/>
    </source>
</evidence>
<feature type="domain" description="Cation/H(+) antiporter C-terminal" evidence="13">
    <location>
        <begin position="554"/>
        <end position="695"/>
    </location>
</feature>
<feature type="transmembrane region" description="Helical" evidence="10">
    <location>
        <begin position="340"/>
        <end position="361"/>
    </location>
</feature>
<keyword evidence="8 10" id="KW-0472">Membrane</keyword>
<evidence type="ECO:0000256" key="5">
    <source>
        <dbReference type="ARBA" id="ARBA00022958"/>
    </source>
</evidence>
<keyword evidence="5" id="KW-0630">Potassium</keyword>
<gene>
    <name evidence="14" type="ORF">AQUCO_03000198v1</name>
</gene>
<proteinExistence type="inferred from homology"/>
<feature type="transmembrane region" description="Helical" evidence="10">
    <location>
        <begin position="151"/>
        <end position="169"/>
    </location>
</feature>
<feature type="transmembrane region" description="Helical" evidence="10">
    <location>
        <begin position="119"/>
        <end position="139"/>
    </location>
</feature>
<feature type="domain" description="Cation/H+ exchanger transmembrane" evidence="11">
    <location>
        <begin position="18"/>
        <end position="357"/>
    </location>
</feature>
<dbReference type="AlphaFoldDB" id="A0A2G5D1R2"/>